<dbReference type="EMBL" id="JACEQY010000004">
    <property type="protein sequence ID" value="MBA4860963.1"/>
    <property type="molecule type" value="Genomic_DNA"/>
</dbReference>
<evidence type="ECO:0000259" key="2">
    <source>
        <dbReference type="Pfam" id="PF08242"/>
    </source>
</evidence>
<organism evidence="3 4">
    <name type="scientific">Streptomyces himalayensis subsp. aureolus</name>
    <dbReference type="NCBI Taxonomy" id="2758039"/>
    <lineage>
        <taxon>Bacteria</taxon>
        <taxon>Bacillati</taxon>
        <taxon>Actinomycetota</taxon>
        <taxon>Actinomycetes</taxon>
        <taxon>Kitasatosporales</taxon>
        <taxon>Streptomycetaceae</taxon>
        <taxon>Streptomyces</taxon>
        <taxon>Streptomyces himalayensis</taxon>
    </lineage>
</organism>
<sequence>MAELQEHEHGAGHDYAKGSPHIRHHTIRNRVIDDLHAVVGDVMDRNGKCRVLELGAGHGTFTDHLVAAGAEVTVTEMSRPSVDFLQRRFRHNPNVTVLHDTDGNLGCQTGQFDVVVCISVLHHIPDYLGSTKQLIERIVPGGAFLSVQDPLWYPRRSEVSMTLDRGAYFLWRLGQGEMRRGIATRLRRMRGVYDGTSEADMVEYHVVRKGVDEEALQALLAPAFEDVRLRRYWSTQAGLLQSIGDRFCPPTTFGLIAMRRCSQ</sequence>
<evidence type="ECO:0000313" key="3">
    <source>
        <dbReference type="EMBL" id="MBA4860963.1"/>
    </source>
</evidence>
<dbReference type="GO" id="GO:0032259">
    <property type="term" value="P:methylation"/>
    <property type="evidence" value="ECO:0007669"/>
    <property type="project" value="UniProtKB-KW"/>
</dbReference>
<reference evidence="3 4" key="1">
    <citation type="submission" date="2020-07" db="EMBL/GenBank/DDBJ databases">
        <title>Streptomyces isolated from Indian soil.</title>
        <authorList>
            <person name="Mandal S."/>
            <person name="Maiti P.K."/>
        </authorList>
    </citation>
    <scope>NUCLEOTIDE SEQUENCE [LARGE SCALE GENOMIC DNA]</scope>
    <source>
        <strain evidence="3 4">PSKA54</strain>
    </source>
</reference>
<dbReference type="AlphaFoldDB" id="A0A7W2CXK7"/>
<dbReference type="SUPFAM" id="SSF53335">
    <property type="entry name" value="S-adenosyl-L-methionine-dependent methyltransferases"/>
    <property type="match status" value="1"/>
</dbReference>
<dbReference type="PANTHER" id="PTHR43861">
    <property type="entry name" value="TRANS-ACONITATE 2-METHYLTRANSFERASE-RELATED"/>
    <property type="match status" value="1"/>
</dbReference>
<comment type="caution">
    <text evidence="3">The sequence shown here is derived from an EMBL/GenBank/DDBJ whole genome shotgun (WGS) entry which is preliminary data.</text>
</comment>
<dbReference type="GO" id="GO:0017000">
    <property type="term" value="P:antibiotic biosynthetic process"/>
    <property type="evidence" value="ECO:0007669"/>
    <property type="project" value="UniProtKB-ARBA"/>
</dbReference>
<keyword evidence="3" id="KW-0489">Methyltransferase</keyword>
<keyword evidence="4" id="KW-1185">Reference proteome</keyword>
<feature type="compositionally biased region" description="Basic and acidic residues" evidence="1">
    <location>
        <begin position="1"/>
        <end position="16"/>
    </location>
</feature>
<protein>
    <submittedName>
        <fullName evidence="3">Class I SAM-dependent methyltransferase</fullName>
    </submittedName>
</protein>
<accession>A0A7W2CXK7</accession>
<dbReference type="Pfam" id="PF08242">
    <property type="entry name" value="Methyltransf_12"/>
    <property type="match status" value="1"/>
</dbReference>
<dbReference type="Gene3D" id="3.40.50.150">
    <property type="entry name" value="Vaccinia Virus protein VP39"/>
    <property type="match status" value="1"/>
</dbReference>
<evidence type="ECO:0000256" key="1">
    <source>
        <dbReference type="SAM" id="MobiDB-lite"/>
    </source>
</evidence>
<dbReference type="GO" id="GO:0008168">
    <property type="term" value="F:methyltransferase activity"/>
    <property type="evidence" value="ECO:0007669"/>
    <property type="project" value="UniProtKB-KW"/>
</dbReference>
<feature type="region of interest" description="Disordered" evidence="1">
    <location>
        <begin position="1"/>
        <end position="22"/>
    </location>
</feature>
<gene>
    <name evidence="3" type="ORF">H1V43_06120</name>
</gene>
<evidence type="ECO:0000313" key="4">
    <source>
        <dbReference type="Proteomes" id="UP000586976"/>
    </source>
</evidence>
<feature type="domain" description="Methyltransferase type 12" evidence="2">
    <location>
        <begin position="52"/>
        <end position="143"/>
    </location>
</feature>
<proteinExistence type="predicted"/>
<dbReference type="InterPro" id="IPR029063">
    <property type="entry name" value="SAM-dependent_MTases_sf"/>
</dbReference>
<name>A0A7W2CXK7_9ACTN</name>
<keyword evidence="3" id="KW-0808">Transferase</keyword>
<dbReference type="CDD" id="cd02440">
    <property type="entry name" value="AdoMet_MTases"/>
    <property type="match status" value="1"/>
</dbReference>
<dbReference type="InterPro" id="IPR013217">
    <property type="entry name" value="Methyltransf_12"/>
</dbReference>
<dbReference type="Proteomes" id="UP000586976">
    <property type="component" value="Unassembled WGS sequence"/>
</dbReference>